<dbReference type="PROSITE" id="PS50222">
    <property type="entry name" value="EF_HAND_2"/>
    <property type="match status" value="1"/>
</dbReference>
<reference evidence="6" key="1">
    <citation type="submission" date="2014-08" db="EMBL/GenBank/DDBJ databases">
        <authorList>
            <person name="Senf B."/>
            <person name="Petzold A."/>
            <person name="Downie B.R."/>
            <person name="Koch P."/>
            <person name="Platzer M."/>
        </authorList>
    </citation>
    <scope>NUCLEOTIDE SEQUENCE [LARGE SCALE GENOMIC DNA]</scope>
    <source>
        <strain evidence="6">GRZ</strain>
    </source>
</reference>
<keyword evidence="1" id="KW-0479">Metal-binding</keyword>
<feature type="region of interest" description="Disordered" evidence="4">
    <location>
        <begin position="69"/>
        <end position="302"/>
    </location>
</feature>
<dbReference type="InterPro" id="IPR011992">
    <property type="entry name" value="EF-hand-dom_pair"/>
</dbReference>
<evidence type="ECO:0000256" key="3">
    <source>
        <dbReference type="ARBA" id="ARBA00023054"/>
    </source>
</evidence>
<evidence type="ECO:0000256" key="1">
    <source>
        <dbReference type="ARBA" id="ARBA00022723"/>
    </source>
</evidence>
<gene>
    <name evidence="6" type="primary">pbxip1a</name>
</gene>
<dbReference type="GO" id="GO:0005509">
    <property type="term" value="F:calcium ion binding"/>
    <property type="evidence" value="ECO:0007669"/>
    <property type="project" value="InterPro"/>
</dbReference>
<feature type="region of interest" description="Disordered" evidence="4">
    <location>
        <begin position="417"/>
        <end position="486"/>
    </location>
</feature>
<dbReference type="GO" id="GO:0016020">
    <property type="term" value="C:membrane"/>
    <property type="evidence" value="ECO:0007669"/>
    <property type="project" value="TreeGrafter"/>
</dbReference>
<feature type="domain" description="EF-hand" evidence="5">
    <location>
        <begin position="377"/>
        <end position="412"/>
    </location>
</feature>
<dbReference type="InterPro" id="IPR018247">
    <property type="entry name" value="EF_Hand_1_Ca_BS"/>
</dbReference>
<name>A0A8C6LM73_NOTFU</name>
<feature type="region of interest" description="Disordered" evidence="4">
    <location>
        <begin position="509"/>
        <end position="551"/>
    </location>
</feature>
<sequence length="551" mass="58199">MSDSSHSTGSSGSSTNSWTLLSPEEAAIENVGPVDDGTESLGDAPSLSEEVAGAAAEFKPAEIPVETVLSEEGHQICQETTPDSSEGPVPSSPARLSPLPPSSQDASYLDPESQPPVIHDIVTTSPSDNESQAVEISAAHPKESCAEITGPAETGLDTAADSGLIPARLSGEGDTLSADPEVNVPTETLTDKNAPSHVEADISFVPKSTDPPHTAPESLVTEHLLTPETVGPSETEEDEAGVKDEAEKLCDIIDDGEDEEEPPSSFDDGLRRRNVSSFEAPRARTSDEEEDEEEVEFKLPEKKEEKSWLSTNKCIAGALVLLFLGSLFFSESGVMEAAIQTVVKVFIKSSKGKENLGQKDFQNLVKSQLGNILSGADSKEAVKNMSQGLDSNNDGRVGFEEYMKLVGYLACSLSEQRNLENEEPEQKAATAQAAQSAPNNTGGQPKENAEAKEETKPEPKQEAKADAKVEVKAEAKAEGETKPDAVKVEAVAKAEVAAVAAPAVVAPAAEVKVAEKEPEKVEKTEKVDEAAEESPASPEEEAVEKTEEATS</sequence>
<protein>
    <submittedName>
        <fullName evidence="6">Pre-B-cell leukemia homeobox interacting protein 1a</fullName>
    </submittedName>
</protein>
<keyword evidence="2" id="KW-0106">Calcium</keyword>
<feature type="compositionally biased region" description="Basic and acidic residues" evidence="4">
    <location>
        <begin position="447"/>
        <end position="486"/>
    </location>
</feature>
<feature type="compositionally biased region" description="Basic and acidic residues" evidence="4">
    <location>
        <begin position="512"/>
        <end position="529"/>
    </location>
</feature>
<dbReference type="PANTHER" id="PTHR28638">
    <property type="entry name" value="CELL CYCLE PROGRESSION PROTEIN 1"/>
    <property type="match status" value="1"/>
</dbReference>
<evidence type="ECO:0000313" key="6">
    <source>
        <dbReference type="Ensembl" id="ENSNFUP00015023347.1"/>
    </source>
</evidence>
<proteinExistence type="predicted"/>
<dbReference type="Proteomes" id="UP000694548">
    <property type="component" value="Chromosome sgr19"/>
</dbReference>
<dbReference type="SMART" id="SM01394">
    <property type="entry name" value="S_100"/>
    <property type="match status" value="1"/>
</dbReference>
<dbReference type="AlphaFoldDB" id="A0A8C6LM73"/>
<feature type="compositionally biased region" description="Acidic residues" evidence="4">
    <location>
        <begin position="252"/>
        <end position="262"/>
    </location>
</feature>
<accession>A0A8C6LM73</accession>
<dbReference type="Gene3D" id="1.10.238.10">
    <property type="entry name" value="EF-hand"/>
    <property type="match status" value="1"/>
</dbReference>
<dbReference type="Ensembl" id="ENSNFUT00015024422.1">
    <property type="protein sequence ID" value="ENSNFUP00015023347.1"/>
    <property type="gene ID" value="ENSNFUG00015011302.1"/>
</dbReference>
<dbReference type="PROSITE" id="PS00018">
    <property type="entry name" value="EF_HAND_1"/>
    <property type="match status" value="1"/>
</dbReference>
<evidence type="ECO:0000313" key="7">
    <source>
        <dbReference type="Proteomes" id="UP000694548"/>
    </source>
</evidence>
<organism evidence="6 7">
    <name type="scientific">Nothobranchius furzeri</name>
    <name type="common">Turquoise killifish</name>
    <dbReference type="NCBI Taxonomy" id="105023"/>
    <lineage>
        <taxon>Eukaryota</taxon>
        <taxon>Metazoa</taxon>
        <taxon>Chordata</taxon>
        <taxon>Craniata</taxon>
        <taxon>Vertebrata</taxon>
        <taxon>Euteleostomi</taxon>
        <taxon>Actinopterygii</taxon>
        <taxon>Neopterygii</taxon>
        <taxon>Teleostei</taxon>
        <taxon>Neoteleostei</taxon>
        <taxon>Acanthomorphata</taxon>
        <taxon>Ovalentaria</taxon>
        <taxon>Atherinomorphae</taxon>
        <taxon>Cyprinodontiformes</taxon>
        <taxon>Nothobranchiidae</taxon>
        <taxon>Nothobranchius</taxon>
    </lineage>
</organism>
<feature type="compositionally biased region" description="Polar residues" evidence="4">
    <location>
        <begin position="122"/>
        <end position="134"/>
    </location>
</feature>
<evidence type="ECO:0000256" key="4">
    <source>
        <dbReference type="SAM" id="MobiDB-lite"/>
    </source>
</evidence>
<dbReference type="GeneTree" id="ENSGT00730000111747"/>
<reference evidence="6" key="3">
    <citation type="submission" date="2025-09" db="UniProtKB">
        <authorList>
            <consortium name="Ensembl"/>
        </authorList>
    </citation>
    <scope>IDENTIFICATION</scope>
</reference>
<evidence type="ECO:0000256" key="2">
    <source>
        <dbReference type="ARBA" id="ARBA00022837"/>
    </source>
</evidence>
<feature type="region of interest" description="Disordered" evidence="4">
    <location>
        <begin position="1"/>
        <end position="53"/>
    </location>
</feature>
<feature type="compositionally biased region" description="Basic and acidic residues" evidence="4">
    <location>
        <begin position="240"/>
        <end position="251"/>
    </location>
</feature>
<dbReference type="InterPro" id="IPR002048">
    <property type="entry name" value="EF_hand_dom"/>
</dbReference>
<feature type="compositionally biased region" description="Low complexity" evidence="4">
    <location>
        <begin position="427"/>
        <end position="437"/>
    </location>
</feature>
<keyword evidence="3" id="KW-0175">Coiled coil</keyword>
<keyword evidence="7" id="KW-1185">Reference proteome</keyword>
<feature type="compositionally biased region" description="Low complexity" evidence="4">
    <location>
        <begin position="1"/>
        <end position="22"/>
    </location>
</feature>
<dbReference type="InterPro" id="IPR013787">
    <property type="entry name" value="S100_Ca-bd_sub"/>
</dbReference>
<dbReference type="PANTHER" id="PTHR28638:SF1">
    <property type="entry name" value="PRE-B-CELL LEUKEMIA TRANSCRIPTION FACTOR-INTERACTING PROTEIN 1"/>
    <property type="match status" value="1"/>
</dbReference>
<evidence type="ECO:0000259" key="5">
    <source>
        <dbReference type="PROSITE" id="PS50222"/>
    </source>
</evidence>
<reference evidence="6" key="2">
    <citation type="submission" date="2025-08" db="UniProtKB">
        <authorList>
            <consortium name="Ensembl"/>
        </authorList>
    </citation>
    <scope>IDENTIFICATION</scope>
</reference>
<feature type="compositionally biased region" description="Basic and acidic residues" evidence="4">
    <location>
        <begin position="417"/>
        <end position="426"/>
    </location>
</feature>
<dbReference type="SUPFAM" id="SSF47473">
    <property type="entry name" value="EF-hand"/>
    <property type="match status" value="1"/>
</dbReference>
<dbReference type="InterPro" id="IPR051990">
    <property type="entry name" value="CCPG1/PBIP1"/>
</dbReference>